<name>A0A3J0N617_SALER</name>
<sequence length="502" mass="54621">MRSAWCLLFVAFLAPAADKYQYKQQGAISDWMYYRIGGGAAISPPPTRRNTFPLTAGIGWNSDLMCGNFDIDTTVRNQLNGVTDGFQQLMGEVIESATSAVASLPAMVIQRANPQLYDLLTNGVLQGRLDFDKSLLSCQKMAGKMTDYALGPAWTQSAQAENYQGIAASEKDAVRADQRAAEEAAEKGKRWVGGEHRGGKGQAPIKLVRDTTVAGYNILNNRSATNTSSVSSNDCQGELCQVWSKPDDTAQWLTRVVGEQTINVAPDNDQSGDTSQQSGAQSGVGLTPLIQEEQDKIQPLIIDMVNRSQPVNDDTLAQASGGELHLTRGVIEALRDDPDAAVLIQRLSGELALSRVMEQALMARRTLLAGMREPNISGEKEAQTALTQTTAQLDQELSQLKLELDMRQALADNAALTILERQTTRAKTKGQAVGVEDDTDKRVDDLSKPNGLNIWNCAVVGPRRSSRLKGYLLHDPTLLFGDDVPFNNPHLLLNEGENDHDL</sequence>
<feature type="region of interest" description="Disordered" evidence="1">
    <location>
        <begin position="177"/>
        <end position="202"/>
    </location>
</feature>
<reference evidence="4" key="1">
    <citation type="submission" date="2018-11" db="EMBL/GenBank/DDBJ databases">
        <authorList>
            <consortium name="PulseNet: The National Subtyping Network for Foodborne Disease Surveillance"/>
            <person name="Tarr C.L."/>
            <person name="Trees E."/>
            <person name="Katz L.S."/>
            <person name="Carleton-Romer H.A."/>
            <person name="Stroika S."/>
            <person name="Kucerova Z."/>
            <person name="Roache K.F."/>
            <person name="Sabol A.L."/>
            <person name="Besser J."/>
            <person name="Gerner-Smidt P."/>
        </authorList>
    </citation>
    <scope>NUCLEOTIDE SEQUENCE [LARGE SCALE GENOMIC DNA]</scope>
    <source>
        <strain evidence="4">PNUSAS059687</strain>
    </source>
</reference>
<evidence type="ECO:0000256" key="2">
    <source>
        <dbReference type="SAM" id="SignalP"/>
    </source>
</evidence>
<evidence type="ECO:0000313" key="4">
    <source>
        <dbReference type="EMBL" id="MHS99807.1"/>
    </source>
</evidence>
<protein>
    <submittedName>
        <fullName evidence="4">Integrating conjugative element protein</fullName>
    </submittedName>
</protein>
<dbReference type="InterPro" id="IPR021204">
    <property type="entry name" value="Integr_conj_element_PFL4711"/>
</dbReference>
<dbReference type="InterPro" id="IPR036390">
    <property type="entry name" value="WH_DNA-bd_sf"/>
</dbReference>
<feature type="compositionally biased region" description="Basic and acidic residues" evidence="1">
    <location>
        <begin position="177"/>
        <end position="198"/>
    </location>
</feature>
<feature type="domain" description="Putative conjugal transfer nickase/helicase TraI C-terminal" evidence="3">
    <location>
        <begin position="427"/>
        <end position="492"/>
    </location>
</feature>
<evidence type="ECO:0000256" key="1">
    <source>
        <dbReference type="SAM" id="MobiDB-lite"/>
    </source>
</evidence>
<organism evidence="4">
    <name type="scientific">Salmonella enterica</name>
    <name type="common">Salmonella choleraesuis</name>
    <dbReference type="NCBI Taxonomy" id="28901"/>
    <lineage>
        <taxon>Bacteria</taxon>
        <taxon>Pseudomonadati</taxon>
        <taxon>Pseudomonadota</taxon>
        <taxon>Gammaproteobacteria</taxon>
        <taxon>Enterobacterales</taxon>
        <taxon>Enterobacteriaceae</taxon>
        <taxon>Salmonella</taxon>
    </lineage>
</organism>
<dbReference type="InterPro" id="IPR011093">
    <property type="entry name" value="TraI_2_C"/>
</dbReference>
<feature type="signal peptide" evidence="2">
    <location>
        <begin position="1"/>
        <end position="16"/>
    </location>
</feature>
<evidence type="ECO:0000259" key="3">
    <source>
        <dbReference type="Pfam" id="PF07515"/>
    </source>
</evidence>
<keyword evidence="2" id="KW-0732">Signal</keyword>
<dbReference type="SUPFAM" id="SSF46785">
    <property type="entry name" value="Winged helix' DNA-binding domain"/>
    <property type="match status" value="1"/>
</dbReference>
<dbReference type="Proteomes" id="UP000839513">
    <property type="component" value="Unassembled WGS sequence"/>
</dbReference>
<dbReference type="NCBIfam" id="TIGR03755">
    <property type="entry name" value="conj_TIGR03755"/>
    <property type="match status" value="1"/>
</dbReference>
<dbReference type="EMBL" id="RNUA01000087">
    <property type="protein sequence ID" value="MHS99807.1"/>
    <property type="molecule type" value="Genomic_DNA"/>
</dbReference>
<comment type="caution">
    <text evidence="4">The sequence shown here is derived from an EMBL/GenBank/DDBJ whole genome shotgun (WGS) entry which is preliminary data.</text>
</comment>
<gene>
    <name evidence="4" type="ORF">EEN88_18720</name>
</gene>
<feature type="chain" id="PRO_5030077592" evidence="2">
    <location>
        <begin position="17"/>
        <end position="502"/>
    </location>
</feature>
<dbReference type="Pfam" id="PF07515">
    <property type="entry name" value="TraI_2_C"/>
    <property type="match status" value="1"/>
</dbReference>
<accession>A0A3J0N617</accession>
<dbReference type="AlphaFoldDB" id="A0A3J0N617"/>
<proteinExistence type="predicted"/>